<evidence type="ECO:0000313" key="1">
    <source>
        <dbReference type="EMBL" id="SAL84486.1"/>
    </source>
</evidence>
<keyword evidence="2" id="KW-1185">Reference proteome</keyword>
<evidence type="ECO:0000313" key="2">
    <source>
        <dbReference type="Proteomes" id="UP000054925"/>
    </source>
</evidence>
<organism evidence="1 2">
    <name type="scientific">Caballeronia terrestris</name>
    <dbReference type="NCBI Taxonomy" id="1226301"/>
    <lineage>
        <taxon>Bacteria</taxon>
        <taxon>Pseudomonadati</taxon>
        <taxon>Pseudomonadota</taxon>
        <taxon>Betaproteobacteria</taxon>
        <taxon>Burkholderiales</taxon>
        <taxon>Burkholderiaceae</taxon>
        <taxon>Caballeronia</taxon>
    </lineage>
</organism>
<accession>A0A158KTI8</accession>
<reference evidence="1" key="1">
    <citation type="submission" date="2016-01" db="EMBL/GenBank/DDBJ databases">
        <authorList>
            <person name="Peeters C."/>
        </authorList>
    </citation>
    <scope>NUCLEOTIDE SEQUENCE [LARGE SCALE GENOMIC DNA]</scope>
    <source>
        <strain evidence="1">LMG 22937</strain>
    </source>
</reference>
<name>A0A158KTI8_9BURK</name>
<dbReference type="AlphaFoldDB" id="A0A158KTI8"/>
<dbReference type="Proteomes" id="UP000054925">
    <property type="component" value="Unassembled WGS sequence"/>
</dbReference>
<proteinExistence type="predicted"/>
<gene>
    <name evidence="1" type="ORF">AWB67_06691</name>
</gene>
<comment type="caution">
    <text evidence="1">The sequence shown here is derived from an EMBL/GenBank/DDBJ whole genome shotgun (WGS) entry which is preliminary data.</text>
</comment>
<sequence>MLSVGYMNGLRDLIPIDQATNRICGVLIVFHGPPGLTTYAARFE</sequence>
<protein>
    <submittedName>
        <fullName evidence="1">Uncharacterized protein</fullName>
    </submittedName>
</protein>
<dbReference type="EMBL" id="FCOL02000127">
    <property type="protein sequence ID" value="SAL84486.1"/>
    <property type="molecule type" value="Genomic_DNA"/>
</dbReference>